<dbReference type="PANTHER" id="PTHR30537">
    <property type="entry name" value="HTH-TYPE TRANSCRIPTIONAL REGULATOR"/>
    <property type="match status" value="1"/>
</dbReference>
<comment type="similarity">
    <text evidence="1">Belongs to the LysR transcriptional regulatory family.</text>
</comment>
<feature type="domain" description="HTH lysR-type" evidence="5">
    <location>
        <begin position="20"/>
        <end position="77"/>
    </location>
</feature>
<sequence>MRQSGLHSTGCTKNRTMNDPDLSDLSAFVAVTEVRSFRAAARLRGVSASALSEAIRRLEARLGVRLLNRTTRSVTVTEAGQRLLERLGPALGEIAGALDAINSFRDSPTGTLRLNVPSIVAMHVLPPIVARFLAAHPGITLEVVSNDTFIDVLAAGFDAGIRYDERIERDMIAVPIGPRTQHFVAAGAPAYFAAHGWPEHPRDLLEHACIGHRFASGVLAAWRFERDGEQVRFTPNGPLVASVIELEVGAATAGLGMIYTFEEFLRPAIRSGALVPVLHEWWESFSGPFLYYQSRTHMPAPLRAFIDFIKED</sequence>
<dbReference type="Proteomes" id="UP000054683">
    <property type="component" value="Unassembled WGS sequence"/>
</dbReference>
<dbReference type="CDD" id="cd08474">
    <property type="entry name" value="PBP2_CrgA_like_5"/>
    <property type="match status" value="1"/>
</dbReference>
<dbReference type="Pfam" id="PF00126">
    <property type="entry name" value="HTH_1"/>
    <property type="match status" value="1"/>
</dbReference>
<dbReference type="SUPFAM" id="SSF46785">
    <property type="entry name" value="Winged helix' DNA-binding domain"/>
    <property type="match status" value="1"/>
</dbReference>
<dbReference type="InterPro" id="IPR036390">
    <property type="entry name" value="WH_DNA-bd_sf"/>
</dbReference>
<dbReference type="GO" id="GO:0003700">
    <property type="term" value="F:DNA-binding transcription factor activity"/>
    <property type="evidence" value="ECO:0007669"/>
    <property type="project" value="InterPro"/>
</dbReference>
<protein>
    <submittedName>
        <fullName evidence="6">LysR family transcriptional regulator</fullName>
    </submittedName>
</protein>
<dbReference type="FunFam" id="1.10.10.10:FF:000001">
    <property type="entry name" value="LysR family transcriptional regulator"/>
    <property type="match status" value="1"/>
</dbReference>
<evidence type="ECO:0000256" key="2">
    <source>
        <dbReference type="ARBA" id="ARBA00023015"/>
    </source>
</evidence>
<dbReference type="SUPFAM" id="SSF53850">
    <property type="entry name" value="Periplasmic binding protein-like II"/>
    <property type="match status" value="1"/>
</dbReference>
<evidence type="ECO:0000313" key="6">
    <source>
        <dbReference type="EMBL" id="SAL20573.1"/>
    </source>
</evidence>
<dbReference type="PANTHER" id="PTHR30537:SF5">
    <property type="entry name" value="HTH-TYPE TRANSCRIPTIONAL ACTIVATOR TTDR-RELATED"/>
    <property type="match status" value="1"/>
</dbReference>
<keyword evidence="2" id="KW-0805">Transcription regulation</keyword>
<dbReference type="InterPro" id="IPR058163">
    <property type="entry name" value="LysR-type_TF_proteobact-type"/>
</dbReference>
<gene>
    <name evidence="6" type="ORF">AWB69_01326</name>
</gene>
<dbReference type="Pfam" id="PF03466">
    <property type="entry name" value="LysR_substrate"/>
    <property type="match status" value="1"/>
</dbReference>
<evidence type="ECO:0000256" key="1">
    <source>
        <dbReference type="ARBA" id="ARBA00009437"/>
    </source>
</evidence>
<dbReference type="PROSITE" id="PS50931">
    <property type="entry name" value="HTH_LYSR"/>
    <property type="match status" value="1"/>
</dbReference>
<dbReference type="Gene3D" id="1.10.10.10">
    <property type="entry name" value="Winged helix-like DNA-binding domain superfamily/Winged helix DNA-binding domain"/>
    <property type="match status" value="1"/>
</dbReference>
<reference evidence="6 7" key="1">
    <citation type="submission" date="2016-01" db="EMBL/GenBank/DDBJ databases">
        <authorList>
            <person name="Oliw E.H."/>
        </authorList>
    </citation>
    <scope>NUCLEOTIDE SEQUENCE [LARGE SCALE GENOMIC DNA]</scope>
    <source>
        <strain evidence="6">LMG 27134</strain>
    </source>
</reference>
<evidence type="ECO:0000313" key="7">
    <source>
        <dbReference type="Proteomes" id="UP000054683"/>
    </source>
</evidence>
<dbReference type="InterPro" id="IPR000847">
    <property type="entry name" value="LysR_HTH_N"/>
</dbReference>
<evidence type="ECO:0000256" key="3">
    <source>
        <dbReference type="ARBA" id="ARBA00023125"/>
    </source>
</evidence>
<name>A0A158FLN8_9BURK</name>
<dbReference type="Gene3D" id="3.40.190.290">
    <property type="match status" value="1"/>
</dbReference>
<evidence type="ECO:0000256" key="4">
    <source>
        <dbReference type="ARBA" id="ARBA00023163"/>
    </source>
</evidence>
<organism evidence="6 7">
    <name type="scientific">Caballeronia udeis</name>
    <dbReference type="NCBI Taxonomy" id="1232866"/>
    <lineage>
        <taxon>Bacteria</taxon>
        <taxon>Pseudomonadati</taxon>
        <taxon>Pseudomonadota</taxon>
        <taxon>Betaproteobacteria</taxon>
        <taxon>Burkholderiales</taxon>
        <taxon>Burkholderiaceae</taxon>
        <taxon>Caballeronia</taxon>
    </lineage>
</organism>
<proteinExistence type="inferred from homology"/>
<keyword evidence="4" id="KW-0804">Transcription</keyword>
<dbReference type="InterPro" id="IPR036388">
    <property type="entry name" value="WH-like_DNA-bd_sf"/>
</dbReference>
<keyword evidence="3" id="KW-0238">DNA-binding</keyword>
<dbReference type="InterPro" id="IPR005119">
    <property type="entry name" value="LysR_subst-bd"/>
</dbReference>
<dbReference type="EMBL" id="FCOK02000006">
    <property type="protein sequence ID" value="SAL20573.1"/>
    <property type="molecule type" value="Genomic_DNA"/>
</dbReference>
<accession>A0A158FLN8</accession>
<dbReference type="GO" id="GO:0003677">
    <property type="term" value="F:DNA binding"/>
    <property type="evidence" value="ECO:0007669"/>
    <property type="project" value="UniProtKB-KW"/>
</dbReference>
<dbReference type="AlphaFoldDB" id="A0A158FLN8"/>
<evidence type="ECO:0000259" key="5">
    <source>
        <dbReference type="PROSITE" id="PS50931"/>
    </source>
</evidence>